<organism evidence="3 4">
    <name type="scientific">Anopheles melas</name>
    <dbReference type="NCBI Taxonomy" id="34690"/>
    <lineage>
        <taxon>Eukaryota</taxon>
        <taxon>Metazoa</taxon>
        <taxon>Ecdysozoa</taxon>
        <taxon>Arthropoda</taxon>
        <taxon>Hexapoda</taxon>
        <taxon>Insecta</taxon>
        <taxon>Pterygota</taxon>
        <taxon>Neoptera</taxon>
        <taxon>Endopterygota</taxon>
        <taxon>Diptera</taxon>
        <taxon>Nematocera</taxon>
        <taxon>Culicoidea</taxon>
        <taxon>Culicidae</taxon>
        <taxon>Anophelinae</taxon>
        <taxon>Anopheles</taxon>
    </lineage>
</organism>
<feature type="compositionally biased region" description="Polar residues" evidence="1">
    <location>
        <begin position="94"/>
        <end position="104"/>
    </location>
</feature>
<feature type="region of interest" description="Disordered" evidence="1">
    <location>
        <begin position="84"/>
        <end position="198"/>
    </location>
</feature>
<dbReference type="EnsemblMetazoa" id="AMEC021047-RA">
    <property type="protein sequence ID" value="AMEC021047-PA"/>
    <property type="gene ID" value="AMEC021047"/>
</dbReference>
<keyword evidence="2" id="KW-0732">Signal</keyword>
<evidence type="ECO:0000313" key="4">
    <source>
        <dbReference type="Proteomes" id="UP000075902"/>
    </source>
</evidence>
<evidence type="ECO:0008006" key="5">
    <source>
        <dbReference type="Google" id="ProtNLM"/>
    </source>
</evidence>
<feature type="compositionally biased region" description="Polar residues" evidence="1">
    <location>
        <begin position="547"/>
        <end position="556"/>
    </location>
</feature>
<sequence>MTVMMMMMMMMMTAKKQMLAVSDDNSSIQSSPWQRDHCWKQANPRPNISKELSLYYFRPLKVRGHLTHDTRSWCRRKRRRPYDAHLPLEIKSKPQAQKTTTVENGNPKKDDSDHKESQSATGQDGETTENLRDKCNGTTPMDTSEETTAAAGENNVKKRKGTKQDGPMVEDDEHKQSNGHHPPANGGTHCRPSRCKRPEGKDLASIIKTLVEHQQTKSINVPGAGAGTAIGPFRLGTIAERGNSTSSTSFRSSVFASSAASQHVSPRKRILRELEKVSLDDAGSSGTSSTKRSRPKAGSAAVPAPVSRPFSSYSITSLLGHNTSSSGETSSSANFSPSDAMQRKTDVSVASVTSTASHHLYHHPQHPLSPHHQYQGSLYLGKDPSTVGSKSPVMAESINHAHYQGQLGSTRNGSPQHYSRASPLNFGRGTQLSPPPPLGSQHHNRTAGTSSSPRASPSSGGGGVTTSLASTPTSAMASLTTGASPGTTIRTVPKKTAALRQPFSGGHSPSSSSPSRERSNSNASSSSLKKDLHPEGSDSVDGASLNHYGTTPSSSAGVIRPNTVIASPTAHHPVPNAFYPLYQAAQLGAPSSSSLMNAAAVAAATSSVPFHPATLTYYQQMYTAATMAAYRTPLWMHYPGLPGVAPHGPPHGQPHMIQPHHQAPPPSSVAPNISSADRRLIDRSPPTPPTPPPQPASGSSITDPAESQRLQHSILATPSSTAALNYSVTALSSSSRDIINGGSAFTSPSGSSWPTDAVGYQHHPDHSARSTAAVSGIASATAKDETSNDVPLNLSKH</sequence>
<feature type="region of interest" description="Disordered" evidence="1">
    <location>
        <begin position="275"/>
        <end position="305"/>
    </location>
</feature>
<reference evidence="3" key="2">
    <citation type="submission" date="2020-05" db="UniProtKB">
        <authorList>
            <consortium name="EnsemblMetazoa"/>
        </authorList>
    </citation>
    <scope>IDENTIFICATION</scope>
    <source>
        <strain evidence="3">CM1001059</strain>
    </source>
</reference>
<dbReference type="Proteomes" id="UP000075902">
    <property type="component" value="Unassembled WGS sequence"/>
</dbReference>
<feature type="compositionally biased region" description="Low complexity" evidence="1">
    <location>
        <begin position="324"/>
        <end position="336"/>
    </location>
</feature>
<reference evidence="4" key="1">
    <citation type="submission" date="2014-01" db="EMBL/GenBank/DDBJ databases">
        <title>The Genome Sequence of Anopheles melas CM1001059_A (V2).</title>
        <authorList>
            <consortium name="The Broad Institute Genomics Platform"/>
            <person name="Neafsey D.E."/>
            <person name="Besansky N."/>
            <person name="Howell P."/>
            <person name="Walton C."/>
            <person name="Young S.K."/>
            <person name="Zeng Q."/>
            <person name="Gargeya S."/>
            <person name="Fitzgerald M."/>
            <person name="Haas B."/>
            <person name="Abouelleil A."/>
            <person name="Allen A.W."/>
            <person name="Alvarado L."/>
            <person name="Arachchi H.M."/>
            <person name="Berlin A.M."/>
            <person name="Chapman S.B."/>
            <person name="Gainer-Dewar J."/>
            <person name="Goldberg J."/>
            <person name="Griggs A."/>
            <person name="Gujja S."/>
            <person name="Hansen M."/>
            <person name="Howarth C."/>
            <person name="Imamovic A."/>
            <person name="Ireland A."/>
            <person name="Larimer J."/>
            <person name="McCowan C."/>
            <person name="Murphy C."/>
            <person name="Pearson M."/>
            <person name="Poon T.W."/>
            <person name="Priest M."/>
            <person name="Roberts A."/>
            <person name="Saif S."/>
            <person name="Shea T."/>
            <person name="Sisk P."/>
            <person name="Sykes S."/>
            <person name="Wortman J."/>
            <person name="Nusbaum C."/>
            <person name="Birren B."/>
        </authorList>
    </citation>
    <scope>NUCLEOTIDE SEQUENCE [LARGE SCALE GENOMIC DNA]</scope>
    <source>
        <strain evidence="4">CM1001059</strain>
    </source>
</reference>
<accession>A0A182UIJ9</accession>
<dbReference type="STRING" id="34690.A0A182UIJ9"/>
<feature type="compositionally biased region" description="Low complexity" evidence="1">
    <location>
        <begin position="347"/>
        <end position="358"/>
    </location>
</feature>
<protein>
    <recommendedName>
        <fullName evidence="5">Protein hairless</fullName>
    </recommendedName>
</protein>
<feature type="compositionally biased region" description="Basic and acidic residues" evidence="1">
    <location>
        <begin position="106"/>
        <end position="117"/>
    </location>
</feature>
<feature type="compositionally biased region" description="Polar residues" evidence="1">
    <location>
        <begin position="472"/>
        <end position="490"/>
    </location>
</feature>
<feature type="compositionally biased region" description="Low complexity" evidence="1">
    <location>
        <begin position="504"/>
        <end position="527"/>
    </location>
</feature>
<feature type="compositionally biased region" description="Polar residues" evidence="1">
    <location>
        <begin position="406"/>
        <end position="419"/>
    </location>
</feature>
<feature type="signal peptide" evidence="2">
    <location>
        <begin position="1"/>
        <end position="20"/>
    </location>
</feature>
<name>A0A182UIJ9_9DIPT</name>
<keyword evidence="4" id="KW-1185">Reference proteome</keyword>
<dbReference type="VEuPathDB" id="VectorBase:AMEC021047"/>
<feature type="region of interest" description="Disordered" evidence="1">
    <location>
        <begin position="405"/>
        <end position="556"/>
    </location>
</feature>
<feature type="compositionally biased region" description="Low complexity" evidence="1">
    <location>
        <begin position="446"/>
        <end position="458"/>
    </location>
</feature>
<feature type="compositionally biased region" description="Pro residues" evidence="1">
    <location>
        <begin position="685"/>
        <end position="695"/>
    </location>
</feature>
<feature type="compositionally biased region" description="Polar residues" evidence="1">
    <location>
        <begin position="745"/>
        <end position="754"/>
    </location>
</feature>
<dbReference type="AlphaFoldDB" id="A0A182UIJ9"/>
<feature type="chain" id="PRO_5008138210" description="Protein hairless" evidence="2">
    <location>
        <begin position="21"/>
        <end position="797"/>
    </location>
</feature>
<evidence type="ECO:0000256" key="1">
    <source>
        <dbReference type="SAM" id="MobiDB-lite"/>
    </source>
</evidence>
<evidence type="ECO:0000256" key="2">
    <source>
        <dbReference type="SAM" id="SignalP"/>
    </source>
</evidence>
<feature type="region of interest" description="Disordered" evidence="1">
    <location>
        <begin position="745"/>
        <end position="797"/>
    </location>
</feature>
<feature type="region of interest" description="Disordered" evidence="1">
    <location>
        <begin position="646"/>
        <end position="707"/>
    </location>
</feature>
<feature type="region of interest" description="Disordered" evidence="1">
    <location>
        <begin position="321"/>
        <end position="391"/>
    </location>
</feature>
<feature type="compositionally biased region" description="Low complexity" evidence="1">
    <location>
        <begin position="366"/>
        <end position="375"/>
    </location>
</feature>
<evidence type="ECO:0000313" key="3">
    <source>
        <dbReference type="EnsemblMetazoa" id="AMEC021047-PA"/>
    </source>
</evidence>
<proteinExistence type="predicted"/>